<dbReference type="EMBL" id="CAJVCH010469480">
    <property type="protein sequence ID" value="CAG7820116.1"/>
    <property type="molecule type" value="Genomic_DNA"/>
</dbReference>
<keyword evidence="3" id="KW-1185">Reference proteome</keyword>
<evidence type="ECO:0000256" key="1">
    <source>
        <dbReference type="SAM" id="SignalP"/>
    </source>
</evidence>
<feature type="signal peptide" evidence="1">
    <location>
        <begin position="1"/>
        <end position="21"/>
    </location>
</feature>
<evidence type="ECO:0000313" key="2">
    <source>
        <dbReference type="EMBL" id="CAG7820116.1"/>
    </source>
</evidence>
<dbReference type="Proteomes" id="UP000708208">
    <property type="component" value="Unassembled WGS sequence"/>
</dbReference>
<dbReference type="OrthoDB" id="7771188at2759"/>
<feature type="chain" id="PRO_5035248882" description="Spherulin-4" evidence="1">
    <location>
        <begin position="22"/>
        <end position="265"/>
    </location>
</feature>
<evidence type="ECO:0000313" key="3">
    <source>
        <dbReference type="Proteomes" id="UP000708208"/>
    </source>
</evidence>
<accession>A0A8J2KUR2</accession>
<dbReference type="PANTHER" id="PTHR35040:SF9">
    <property type="entry name" value="4-LIKE CELL SURFACE PROTEIN, PUTATIVE (AFU_ORTHOLOGUE AFUA_4G14080)-RELATED"/>
    <property type="match status" value="1"/>
</dbReference>
<dbReference type="AlphaFoldDB" id="A0A8J2KUR2"/>
<proteinExistence type="predicted"/>
<protein>
    <recommendedName>
        <fullName evidence="4">Spherulin-4</fullName>
    </recommendedName>
</protein>
<sequence>MAFGFHGIILVWLFQNLLILASSELGGTIIPLYIYPSGNGDVWQPLINGKRDHPTVPVWAIINPDSGPSNSRNEEYAIGIQRLTTVGINVMGYVPTTYGSRPEEAVQSDINKYREFYGSSITGIFFDEMDYRPTNTRQKNRRHRRNKKTGPSYYQSINDYAKSKGIRFTVGNPGTDTLKEYVNTVDTIIIYESEGFPPEDRYTGWHKNYTSTKWGILPHTVSTLNTAQVRQAKSSVKWIFVTNDIMPNPWDTLPPYLPELLQALE</sequence>
<name>A0A8J2KUR2_9HEXA</name>
<reference evidence="2" key="1">
    <citation type="submission" date="2021-06" db="EMBL/GenBank/DDBJ databases">
        <authorList>
            <person name="Hodson N. C."/>
            <person name="Mongue J. A."/>
            <person name="Jaron S. K."/>
        </authorList>
    </citation>
    <scope>NUCLEOTIDE SEQUENCE</scope>
</reference>
<comment type="caution">
    <text evidence="2">The sequence shown here is derived from an EMBL/GenBank/DDBJ whole genome shotgun (WGS) entry which is preliminary data.</text>
</comment>
<dbReference type="Pfam" id="PF12138">
    <property type="entry name" value="Spherulin4"/>
    <property type="match status" value="1"/>
</dbReference>
<organism evidence="2 3">
    <name type="scientific">Allacma fusca</name>
    <dbReference type="NCBI Taxonomy" id="39272"/>
    <lineage>
        <taxon>Eukaryota</taxon>
        <taxon>Metazoa</taxon>
        <taxon>Ecdysozoa</taxon>
        <taxon>Arthropoda</taxon>
        <taxon>Hexapoda</taxon>
        <taxon>Collembola</taxon>
        <taxon>Symphypleona</taxon>
        <taxon>Sminthuridae</taxon>
        <taxon>Allacma</taxon>
    </lineage>
</organism>
<gene>
    <name evidence="2" type="ORF">AFUS01_LOCUS30522</name>
</gene>
<dbReference type="InterPro" id="IPR021986">
    <property type="entry name" value="Spherulin4"/>
</dbReference>
<keyword evidence="1" id="KW-0732">Signal</keyword>
<evidence type="ECO:0008006" key="4">
    <source>
        <dbReference type="Google" id="ProtNLM"/>
    </source>
</evidence>
<dbReference type="PANTHER" id="PTHR35040">
    <property type="match status" value="1"/>
</dbReference>